<evidence type="ECO:0000313" key="3">
    <source>
        <dbReference type="Proteomes" id="UP000054776"/>
    </source>
</evidence>
<evidence type="ECO:0000313" key="2">
    <source>
        <dbReference type="EMBL" id="KRY39143.1"/>
    </source>
</evidence>
<dbReference type="OrthoDB" id="5920550at2759"/>
<name>A0A0V1BQF3_TRISP</name>
<organism evidence="2 3">
    <name type="scientific">Trichinella spiralis</name>
    <name type="common">Trichina worm</name>
    <dbReference type="NCBI Taxonomy" id="6334"/>
    <lineage>
        <taxon>Eukaryota</taxon>
        <taxon>Metazoa</taxon>
        <taxon>Ecdysozoa</taxon>
        <taxon>Nematoda</taxon>
        <taxon>Enoplea</taxon>
        <taxon>Dorylaimia</taxon>
        <taxon>Trichinellida</taxon>
        <taxon>Trichinellidae</taxon>
        <taxon>Trichinella</taxon>
    </lineage>
</organism>
<evidence type="ECO:0000256" key="1">
    <source>
        <dbReference type="SAM" id="SignalP"/>
    </source>
</evidence>
<reference evidence="2 3" key="1">
    <citation type="submission" date="2015-01" db="EMBL/GenBank/DDBJ databases">
        <title>Evolution of Trichinella species and genotypes.</title>
        <authorList>
            <person name="Korhonen P.K."/>
            <person name="Edoardo P."/>
            <person name="Giuseppe L.R."/>
            <person name="Gasser R.B."/>
        </authorList>
    </citation>
    <scope>NUCLEOTIDE SEQUENCE [LARGE SCALE GENOMIC DNA]</scope>
    <source>
        <strain evidence="2">ISS3</strain>
    </source>
</reference>
<feature type="signal peptide" evidence="1">
    <location>
        <begin position="1"/>
        <end position="26"/>
    </location>
</feature>
<proteinExistence type="predicted"/>
<dbReference type="InParanoid" id="A0A0V1BQF3"/>
<gene>
    <name evidence="2" type="ORF">T01_15513</name>
</gene>
<dbReference type="EMBL" id="JYDH01000020">
    <property type="protein sequence ID" value="KRY39143.1"/>
    <property type="molecule type" value="Genomic_DNA"/>
</dbReference>
<dbReference type="Proteomes" id="UP000054776">
    <property type="component" value="Unassembled WGS sequence"/>
</dbReference>
<sequence length="238" mass="27427">MPPQFTHSFQTLPLVGSLALLFLYESDPLSRYTILPPEAESGQTEMKRQFKESLFFDGIREVRLDKDYTSACCRSLTANGLRKHWHQVRQGRRGTFPISRCASKLIRKNEFVKVYCSPDRLLNSGDGESPFEELRASRCCNLFTTGLFLFILLIPMNYEQTMQSSRNAASNENIARELSPIWEKCKKHDSETSRNAVSSENVLLSRKLKNEIEENRRCLANVVRRMNNVVSYAMTDKE</sequence>
<accession>A0A0V1BQF3</accession>
<protein>
    <submittedName>
        <fullName evidence="2">Uncharacterized protein</fullName>
    </submittedName>
</protein>
<keyword evidence="3" id="KW-1185">Reference proteome</keyword>
<feature type="chain" id="PRO_5006875398" evidence="1">
    <location>
        <begin position="27"/>
        <end position="238"/>
    </location>
</feature>
<comment type="caution">
    <text evidence="2">The sequence shown here is derived from an EMBL/GenBank/DDBJ whole genome shotgun (WGS) entry which is preliminary data.</text>
</comment>
<keyword evidence="1" id="KW-0732">Signal</keyword>
<dbReference type="AlphaFoldDB" id="A0A0V1BQF3"/>